<evidence type="ECO:0000256" key="4">
    <source>
        <dbReference type="ARBA" id="ARBA00022606"/>
    </source>
</evidence>
<evidence type="ECO:0000313" key="14">
    <source>
        <dbReference type="EMBL" id="MBJ3764563.1"/>
    </source>
</evidence>
<evidence type="ECO:0000256" key="1">
    <source>
        <dbReference type="ARBA" id="ARBA00004141"/>
    </source>
</evidence>
<sequence length="257" mass="28064">MENLTVGQYNLIYNAFSFSFATLAAATLFFWLGRSQVIAQYKTALTITGLVTFIAAYHYFRIGQSWSEAYEFVDGTIQATGVPFNDAYRYVDWLLTVPLLLIELILVMGLSRSETISRATRLGVLAALMVALGYPGEIATSNGARWMWGILSMIPFLWIIYELFVGLSKSISDQPENARSLVKTARNVTVLSWAFYPVVYFAGAVGLDGSTSQVVIQVGYTIADIIAKAGFGVLIFLIAVRKSDAKSDGSGSAVPAE</sequence>
<keyword evidence="5 13" id="KW-0812">Transmembrane</keyword>
<dbReference type="CDD" id="cd15242">
    <property type="entry name" value="7tm_Proteorhodopsin"/>
    <property type="match status" value="1"/>
</dbReference>
<dbReference type="GO" id="GO:0009881">
    <property type="term" value="F:photoreceptor activity"/>
    <property type="evidence" value="ECO:0007669"/>
    <property type="project" value="UniProtKB-KW"/>
</dbReference>
<dbReference type="PROSITE" id="PS00950">
    <property type="entry name" value="BACTERIAL_OPSIN_1"/>
    <property type="match status" value="1"/>
</dbReference>
<keyword evidence="4" id="KW-0716">Sensory transduction</keyword>
<dbReference type="Gene3D" id="1.20.1070.10">
    <property type="entry name" value="Rhodopsin 7-helix transmembrane proteins"/>
    <property type="match status" value="1"/>
</dbReference>
<evidence type="ECO:0000256" key="7">
    <source>
        <dbReference type="ARBA" id="ARBA00022989"/>
    </source>
</evidence>
<comment type="subcellular location">
    <subcellularLocation>
        <location evidence="1">Membrane</location>
        <topology evidence="1">Multi-pass membrane protein</topology>
    </subcellularLocation>
</comment>
<keyword evidence="7 13" id="KW-1133">Transmembrane helix</keyword>
<feature type="site" description="Responsible for spectral tuning" evidence="11">
    <location>
        <position position="100"/>
    </location>
</feature>
<evidence type="ECO:0000256" key="10">
    <source>
        <dbReference type="ARBA" id="ARBA00023170"/>
    </source>
</evidence>
<evidence type="ECO:0000256" key="5">
    <source>
        <dbReference type="ARBA" id="ARBA00022692"/>
    </source>
</evidence>
<feature type="transmembrane region" description="Helical" evidence="13">
    <location>
        <begin position="122"/>
        <end position="140"/>
    </location>
</feature>
<feature type="modified residue" description="N6-(retinylidene)lysine" evidence="12">
    <location>
        <position position="228"/>
    </location>
</feature>
<dbReference type="InterPro" id="IPR017402">
    <property type="entry name" value="Proteorhodopsin"/>
</dbReference>
<reference evidence="14" key="1">
    <citation type="submission" date="2020-12" db="EMBL/GenBank/DDBJ databases">
        <title>Bacterial taxonomy.</title>
        <authorList>
            <person name="Pan X."/>
        </authorList>
    </citation>
    <scope>NUCLEOTIDE SEQUENCE</scope>
    <source>
        <strain evidence="14">KCTC 52957</strain>
    </source>
</reference>
<keyword evidence="9 13" id="KW-0472">Membrane</keyword>
<feature type="transmembrane region" description="Helical" evidence="13">
    <location>
        <begin position="146"/>
        <end position="167"/>
    </location>
</feature>
<name>A0A934IKE1_9RHOB</name>
<keyword evidence="15" id="KW-1185">Reference proteome</keyword>
<dbReference type="EMBL" id="JAEKPD010000030">
    <property type="protein sequence ID" value="MBJ3764563.1"/>
    <property type="molecule type" value="Genomic_DNA"/>
</dbReference>
<dbReference type="InterPro" id="IPR001425">
    <property type="entry name" value="Arc/bac/fun_rhodopsins"/>
</dbReference>
<evidence type="ECO:0000256" key="13">
    <source>
        <dbReference type="SAM" id="Phobius"/>
    </source>
</evidence>
<evidence type="ECO:0000256" key="12">
    <source>
        <dbReference type="PIRSR" id="PIRSR038142-50"/>
    </source>
</evidence>
<comment type="PTM">
    <text evidence="12">Contains one covalently linked retinal chromophore.</text>
</comment>
<feature type="site" description="Primary proton acceptor" evidence="11">
    <location>
        <position position="92"/>
    </location>
</feature>
<feature type="transmembrane region" description="Helical" evidence="13">
    <location>
        <begin position="12"/>
        <end position="32"/>
    </location>
</feature>
<evidence type="ECO:0000256" key="9">
    <source>
        <dbReference type="ARBA" id="ARBA00023136"/>
    </source>
</evidence>
<dbReference type="AlphaFoldDB" id="A0A934IKE1"/>
<protein>
    <submittedName>
        <fullName evidence="14">Bacteriorhodopsin</fullName>
    </submittedName>
</protein>
<dbReference type="Proteomes" id="UP000642488">
    <property type="component" value="Unassembled WGS sequence"/>
</dbReference>
<feature type="transmembrane region" description="Helical" evidence="13">
    <location>
        <begin position="188"/>
        <end position="207"/>
    </location>
</feature>
<feature type="transmembrane region" description="Helical" evidence="13">
    <location>
        <begin position="44"/>
        <end position="60"/>
    </location>
</feature>
<dbReference type="PANTHER" id="PTHR28286:SF2">
    <property type="entry name" value="BACTERIORHODOPSIN _OPSIN, NOPA (EUROFUNG)"/>
    <property type="match status" value="1"/>
</dbReference>
<keyword evidence="3" id="KW-0600">Photoreceptor protein</keyword>
<comment type="similarity">
    <text evidence="2">Belongs to the archaeal/bacterial/fungal opsin family.</text>
</comment>
<evidence type="ECO:0000256" key="8">
    <source>
        <dbReference type="ARBA" id="ARBA00022991"/>
    </source>
</evidence>
<dbReference type="GO" id="GO:0007602">
    <property type="term" value="P:phototransduction"/>
    <property type="evidence" value="ECO:0007669"/>
    <property type="project" value="UniProtKB-KW"/>
</dbReference>
<dbReference type="GO" id="GO:0010461">
    <property type="term" value="F:light-activated monoatomic ion channel activity"/>
    <property type="evidence" value="ECO:0007669"/>
    <property type="project" value="InterPro"/>
</dbReference>
<dbReference type="PIRSF" id="PIRSF038142">
    <property type="entry name" value="Rhodopsin_bac_prd"/>
    <property type="match status" value="1"/>
</dbReference>
<feature type="transmembrane region" description="Helical" evidence="13">
    <location>
        <begin position="90"/>
        <end position="110"/>
    </location>
</feature>
<gene>
    <name evidence="14" type="ORF">ILP92_17650</name>
</gene>
<evidence type="ECO:0000256" key="2">
    <source>
        <dbReference type="ARBA" id="ARBA00008130"/>
    </source>
</evidence>
<organism evidence="14 15">
    <name type="scientific">Palleronia pontilimi</name>
    <dbReference type="NCBI Taxonomy" id="1964209"/>
    <lineage>
        <taxon>Bacteria</taxon>
        <taxon>Pseudomonadati</taxon>
        <taxon>Pseudomonadota</taxon>
        <taxon>Alphaproteobacteria</taxon>
        <taxon>Rhodobacterales</taxon>
        <taxon>Roseobacteraceae</taxon>
        <taxon>Palleronia</taxon>
    </lineage>
</organism>
<evidence type="ECO:0000256" key="11">
    <source>
        <dbReference type="PIRSR" id="PIRSR038142-1"/>
    </source>
</evidence>
<dbReference type="RefSeq" id="WP_198917734.1">
    <property type="nucleotide sequence ID" value="NZ_JAEKPD010000030.1"/>
</dbReference>
<evidence type="ECO:0000313" key="15">
    <source>
        <dbReference type="Proteomes" id="UP000642488"/>
    </source>
</evidence>
<dbReference type="PANTHER" id="PTHR28286">
    <property type="match status" value="1"/>
</dbReference>
<feature type="transmembrane region" description="Helical" evidence="13">
    <location>
        <begin position="219"/>
        <end position="240"/>
    </location>
</feature>
<evidence type="ECO:0000256" key="6">
    <source>
        <dbReference type="ARBA" id="ARBA00022925"/>
    </source>
</evidence>
<dbReference type="InterPro" id="IPR018229">
    <property type="entry name" value="Rhodopsin_retinal_BS"/>
</dbReference>
<dbReference type="Pfam" id="PF01036">
    <property type="entry name" value="Bac_rhodopsin"/>
    <property type="match status" value="1"/>
</dbReference>
<dbReference type="SUPFAM" id="SSF81321">
    <property type="entry name" value="Family A G protein-coupled receptor-like"/>
    <property type="match status" value="1"/>
</dbReference>
<proteinExistence type="inferred from homology"/>
<keyword evidence="8 12" id="KW-0157">Chromophore</keyword>
<evidence type="ECO:0000256" key="3">
    <source>
        <dbReference type="ARBA" id="ARBA00022543"/>
    </source>
</evidence>
<keyword evidence="6 12" id="KW-0681">Retinal protein</keyword>
<dbReference type="SMART" id="SM01021">
    <property type="entry name" value="Bac_rhodopsin"/>
    <property type="match status" value="1"/>
</dbReference>
<feature type="site" description="Primary proton donor" evidence="11">
    <location>
        <position position="103"/>
    </location>
</feature>
<comment type="caution">
    <text evidence="14">The sequence shown here is derived from an EMBL/GenBank/DDBJ whole genome shotgun (WGS) entry which is preliminary data.</text>
</comment>
<accession>A0A934IKE1</accession>
<keyword evidence="10" id="KW-0675">Receptor</keyword>
<dbReference type="GO" id="GO:0016020">
    <property type="term" value="C:membrane"/>
    <property type="evidence" value="ECO:0007669"/>
    <property type="project" value="UniProtKB-SubCell"/>
</dbReference>
<dbReference type="PRINTS" id="PR00251">
    <property type="entry name" value="BACTRLOPSIN"/>
</dbReference>